<gene>
    <name evidence="1" type="ORF">MOE73_12135</name>
</gene>
<dbReference type="AlphaFoldDB" id="A0AA90ERQ3"/>
<proteinExistence type="predicted"/>
<dbReference type="Proteomes" id="UP001066455">
    <property type="component" value="Unassembled WGS sequence"/>
</dbReference>
<sequence length="92" mass="10869">MELGADLTGYQIGKLQHAFGLDYSKKPYRNYYYCSEGNNEWDDMCRKGYASLNIQREKEFVYVGTLKGLRTVFRKNVTRKYFEAICRSREGE</sequence>
<comment type="caution">
    <text evidence="1">The sequence shown here is derived from an EMBL/GenBank/DDBJ whole genome shotgun (WGS) entry which is preliminary data.</text>
</comment>
<organism evidence="1 2">
    <name type="scientific">Bacillus haynesii</name>
    <dbReference type="NCBI Taxonomy" id="1925021"/>
    <lineage>
        <taxon>Bacteria</taxon>
        <taxon>Bacillati</taxon>
        <taxon>Bacillota</taxon>
        <taxon>Bacilli</taxon>
        <taxon>Bacillales</taxon>
        <taxon>Bacillaceae</taxon>
        <taxon>Bacillus</taxon>
    </lineage>
</organism>
<protein>
    <submittedName>
        <fullName evidence="1">Uncharacterized protein</fullName>
    </submittedName>
</protein>
<accession>A0AA90ERQ3</accession>
<name>A0AA90ERQ3_9BACI</name>
<evidence type="ECO:0000313" key="2">
    <source>
        <dbReference type="Proteomes" id="UP001066455"/>
    </source>
</evidence>
<reference evidence="1" key="1">
    <citation type="submission" date="2022-02" db="EMBL/GenBank/DDBJ databases">
        <title>Crop Bioprotection Bacillus Genome Sequencing.</title>
        <authorList>
            <person name="Dunlap C."/>
        </authorList>
    </citation>
    <scope>NUCLEOTIDE SEQUENCE</scope>
    <source>
        <strain evidence="1">T20C14</strain>
    </source>
</reference>
<evidence type="ECO:0000313" key="1">
    <source>
        <dbReference type="EMBL" id="MCY9280813.1"/>
    </source>
</evidence>
<dbReference type="EMBL" id="JALAXI010000010">
    <property type="protein sequence ID" value="MCY9280813.1"/>
    <property type="molecule type" value="Genomic_DNA"/>
</dbReference>
<dbReference type="RefSeq" id="WP_268305400.1">
    <property type="nucleotide sequence ID" value="NZ_JALAXI010000010.1"/>
</dbReference>